<accession>A0A3M7PNW0</accession>
<protein>
    <submittedName>
        <fullName evidence="1">Uncharacterized protein</fullName>
    </submittedName>
</protein>
<organism evidence="1 2">
    <name type="scientific">Brachionus plicatilis</name>
    <name type="common">Marine rotifer</name>
    <name type="synonym">Brachionus muelleri</name>
    <dbReference type="NCBI Taxonomy" id="10195"/>
    <lineage>
        <taxon>Eukaryota</taxon>
        <taxon>Metazoa</taxon>
        <taxon>Spiralia</taxon>
        <taxon>Gnathifera</taxon>
        <taxon>Rotifera</taxon>
        <taxon>Eurotatoria</taxon>
        <taxon>Monogononta</taxon>
        <taxon>Pseudotrocha</taxon>
        <taxon>Ploima</taxon>
        <taxon>Brachionidae</taxon>
        <taxon>Brachionus</taxon>
    </lineage>
</organism>
<gene>
    <name evidence="1" type="ORF">BpHYR1_050074</name>
</gene>
<dbReference type="Proteomes" id="UP000276133">
    <property type="component" value="Unassembled WGS sequence"/>
</dbReference>
<name>A0A3M7PNW0_BRAPC</name>
<dbReference type="AlphaFoldDB" id="A0A3M7PNW0"/>
<keyword evidence="2" id="KW-1185">Reference proteome</keyword>
<comment type="caution">
    <text evidence="1">The sequence shown here is derived from an EMBL/GenBank/DDBJ whole genome shotgun (WGS) entry which is preliminary data.</text>
</comment>
<proteinExistence type="predicted"/>
<sequence length="127" mass="14892">MTIILLIIIQIVQNNEFDFPNLLVTNKLQQKLFSLKSKIQKVPFEYGDPCVLKVVIDSYRELFTFFNLKKLIHSSFCEFSTEEKIKKIKKLNSFFAKKEYSSNMYNFTSFYELHVSRTHLVGSGGFS</sequence>
<dbReference type="EMBL" id="REGN01009612">
    <property type="protein sequence ID" value="RNA00802.1"/>
    <property type="molecule type" value="Genomic_DNA"/>
</dbReference>
<evidence type="ECO:0000313" key="2">
    <source>
        <dbReference type="Proteomes" id="UP000276133"/>
    </source>
</evidence>
<reference evidence="1 2" key="1">
    <citation type="journal article" date="2018" name="Sci. Rep.">
        <title>Genomic signatures of local adaptation to the degree of environmental predictability in rotifers.</title>
        <authorList>
            <person name="Franch-Gras L."/>
            <person name="Hahn C."/>
            <person name="Garcia-Roger E.M."/>
            <person name="Carmona M.J."/>
            <person name="Serra M."/>
            <person name="Gomez A."/>
        </authorList>
    </citation>
    <scope>NUCLEOTIDE SEQUENCE [LARGE SCALE GENOMIC DNA]</scope>
    <source>
        <strain evidence="1">HYR1</strain>
    </source>
</reference>
<evidence type="ECO:0000313" key="1">
    <source>
        <dbReference type="EMBL" id="RNA00802.1"/>
    </source>
</evidence>